<name>A0A9W8I8S7_9FUNG</name>
<dbReference type="EMBL" id="JANBUW010000456">
    <property type="protein sequence ID" value="KAJ2846777.1"/>
    <property type="molecule type" value="Genomic_DNA"/>
</dbReference>
<organism evidence="1 2">
    <name type="scientific">Coemansia brasiliensis</name>
    <dbReference type="NCBI Taxonomy" id="2650707"/>
    <lineage>
        <taxon>Eukaryota</taxon>
        <taxon>Fungi</taxon>
        <taxon>Fungi incertae sedis</taxon>
        <taxon>Zoopagomycota</taxon>
        <taxon>Kickxellomycotina</taxon>
        <taxon>Kickxellomycetes</taxon>
        <taxon>Kickxellales</taxon>
        <taxon>Kickxellaceae</taxon>
        <taxon>Coemansia</taxon>
    </lineage>
</organism>
<reference evidence="1" key="1">
    <citation type="submission" date="2022-07" db="EMBL/GenBank/DDBJ databases">
        <title>Phylogenomic reconstructions and comparative analyses of Kickxellomycotina fungi.</title>
        <authorList>
            <person name="Reynolds N.K."/>
            <person name="Stajich J.E."/>
            <person name="Barry K."/>
            <person name="Grigoriev I.V."/>
            <person name="Crous P."/>
            <person name="Smith M.E."/>
        </authorList>
    </citation>
    <scope>NUCLEOTIDE SEQUENCE</scope>
    <source>
        <strain evidence="1">NRRL 1566</strain>
    </source>
</reference>
<sequence length="965" mass="109805">MTGAMLRHSTTLSAIAKVPHKYPYGLALIRGLSTTIPSKNPAAKKFQSPRDLLWPTPASPLKTRLKPLSNDLPFADRAQPTSDRAQDLNRLEQLVSNSDVYGAYKHVYLMKKNGLLRTATGSPTTHVIVDTEVAMELARLIAKHYNWDECLGVLKLIFKKLKHPRHKQAGLPDRSSQPDPDPQALIAVINAVLSPRFTGLPGRRSAGQTAHQILNDFSILWKDPSYPSMRIRACGFTSNIHSLRRLASRTSISSPKEKFELALAYVRCLEPTEGMELLAALSDLSKEQKIEAHMALCASYSEKAMYSKAKEQLDSLMDDSLWSGDQNAFEKKAAVYNTRINMVLATALALTPRMPFTYYYHTIASAHCSPKYSDQRQPSVSSLLQSLTADIKEDVGQDQRQQFSLNANLFRCKCAVYSMCVANGHSTELTLELLATQLHSLQQEFVHKTGSEATGYYGGEYMASILRSYLWCLVFTVNMHPYEKIQAAWDELKHIIAYIPWFQQWAEVLEPTLVLLVPRSMWTSSEQGKFKANSAFMLSDKIMSIIDHHQPVHVLGRKIMELASTVNQLQSGMHRLYPLRVLLAHESYQLATPVEIAEQSLEAPQMGIVPGALSMTNNRNARFYEELISALSLRKFGASFAIDRIRAIMLSQVKPVYMTERIAAALLYCCVRTRNEVAARDILAMLDKQGVPLSLRVQELYMRASMRAGLMDRVLVLFHKLNYESGPSLVEEPSYVCLMDYFSVNRESLVGAEHAFDTWLQIYNYQGRITPKLADMWQQVGMTDEARSSTNMFMPKTPLAKVMQAAHIQHVDAGKFSSKHFIRDWEFYMVMSLIKAYVVANQVEKMQKWEQWILEAIRNRQLAMKPELISRINSVLCRHLDYESWDHVESVLDFIVAIDQSHTTQIIRSPMFYNALRPTYSRLAVFIKRKDMATRSAKVQSYLQAQDASRTFKFIEREFIYFKHL</sequence>
<protein>
    <submittedName>
        <fullName evidence="1">Uncharacterized protein</fullName>
    </submittedName>
</protein>
<gene>
    <name evidence="1" type="ORF">IWW36_004184</name>
</gene>
<comment type="caution">
    <text evidence="1">The sequence shown here is derived from an EMBL/GenBank/DDBJ whole genome shotgun (WGS) entry which is preliminary data.</text>
</comment>
<proteinExistence type="predicted"/>
<keyword evidence="2" id="KW-1185">Reference proteome</keyword>
<evidence type="ECO:0000313" key="2">
    <source>
        <dbReference type="Proteomes" id="UP001139887"/>
    </source>
</evidence>
<accession>A0A9W8I8S7</accession>
<dbReference type="OrthoDB" id="5595818at2759"/>
<dbReference type="Proteomes" id="UP001139887">
    <property type="component" value="Unassembled WGS sequence"/>
</dbReference>
<evidence type="ECO:0000313" key="1">
    <source>
        <dbReference type="EMBL" id="KAJ2846777.1"/>
    </source>
</evidence>
<dbReference type="AlphaFoldDB" id="A0A9W8I8S7"/>